<accession>A0A0L8IIU7</accession>
<name>A0A0L8IIU7_OCTBM</name>
<dbReference type="EMBL" id="KQ415672">
    <property type="protein sequence ID" value="KOG01039.1"/>
    <property type="molecule type" value="Genomic_DNA"/>
</dbReference>
<proteinExistence type="predicted"/>
<organism evidence="1">
    <name type="scientific">Octopus bimaculoides</name>
    <name type="common">California two-spotted octopus</name>
    <dbReference type="NCBI Taxonomy" id="37653"/>
    <lineage>
        <taxon>Eukaryota</taxon>
        <taxon>Metazoa</taxon>
        <taxon>Spiralia</taxon>
        <taxon>Lophotrochozoa</taxon>
        <taxon>Mollusca</taxon>
        <taxon>Cephalopoda</taxon>
        <taxon>Coleoidea</taxon>
        <taxon>Octopodiformes</taxon>
        <taxon>Octopoda</taxon>
        <taxon>Incirrata</taxon>
        <taxon>Octopodidae</taxon>
        <taxon>Octopus</taxon>
    </lineage>
</organism>
<dbReference type="AlphaFoldDB" id="A0A0L8IIU7"/>
<evidence type="ECO:0000313" key="1">
    <source>
        <dbReference type="EMBL" id="KOG01039.1"/>
    </source>
</evidence>
<sequence>MARTTLVLIILHVSLPDMFLQLLMLLILFRSVLVVAMVCSSAQLFQHLFSLPGRFAK</sequence>
<gene>
    <name evidence="1" type="ORF">OCBIM_22014063mg</name>
</gene>
<reference evidence="1" key="1">
    <citation type="submission" date="2015-07" db="EMBL/GenBank/DDBJ databases">
        <title>MeaNS - Measles Nucleotide Surveillance Program.</title>
        <authorList>
            <person name="Tran T."/>
            <person name="Druce J."/>
        </authorList>
    </citation>
    <scope>NUCLEOTIDE SEQUENCE</scope>
    <source>
        <strain evidence="1">UCB-OBI-ISO-001</strain>
        <tissue evidence="1">Gonad</tissue>
    </source>
</reference>
<protein>
    <submittedName>
        <fullName evidence="1">Uncharacterized protein</fullName>
    </submittedName>
</protein>